<evidence type="ECO:0000313" key="2">
    <source>
        <dbReference type="Proteomes" id="UP000828941"/>
    </source>
</evidence>
<comment type="caution">
    <text evidence="1">The sequence shown here is derived from an EMBL/GenBank/DDBJ whole genome shotgun (WGS) entry which is preliminary data.</text>
</comment>
<gene>
    <name evidence="1" type="ORF">L6164_037087</name>
</gene>
<proteinExistence type="predicted"/>
<dbReference type="EMBL" id="CM039439">
    <property type="protein sequence ID" value="KAI4297188.1"/>
    <property type="molecule type" value="Genomic_DNA"/>
</dbReference>
<reference evidence="1 2" key="1">
    <citation type="journal article" date="2022" name="DNA Res.">
        <title>Chromosomal-level genome assembly of the orchid tree Bauhinia variegata (Leguminosae; Cercidoideae) supports the allotetraploid origin hypothesis of Bauhinia.</title>
        <authorList>
            <person name="Zhong Y."/>
            <person name="Chen Y."/>
            <person name="Zheng D."/>
            <person name="Pang J."/>
            <person name="Liu Y."/>
            <person name="Luo S."/>
            <person name="Meng S."/>
            <person name="Qian L."/>
            <person name="Wei D."/>
            <person name="Dai S."/>
            <person name="Zhou R."/>
        </authorList>
    </citation>
    <scope>NUCLEOTIDE SEQUENCE [LARGE SCALE GENOMIC DNA]</scope>
    <source>
        <strain evidence="1">BV-YZ2020</strain>
    </source>
</reference>
<dbReference type="Proteomes" id="UP000828941">
    <property type="component" value="Chromosome 14"/>
</dbReference>
<organism evidence="1 2">
    <name type="scientific">Bauhinia variegata</name>
    <name type="common">Purple orchid tree</name>
    <name type="synonym">Phanera variegata</name>
    <dbReference type="NCBI Taxonomy" id="167791"/>
    <lineage>
        <taxon>Eukaryota</taxon>
        <taxon>Viridiplantae</taxon>
        <taxon>Streptophyta</taxon>
        <taxon>Embryophyta</taxon>
        <taxon>Tracheophyta</taxon>
        <taxon>Spermatophyta</taxon>
        <taxon>Magnoliopsida</taxon>
        <taxon>eudicotyledons</taxon>
        <taxon>Gunneridae</taxon>
        <taxon>Pentapetalae</taxon>
        <taxon>rosids</taxon>
        <taxon>fabids</taxon>
        <taxon>Fabales</taxon>
        <taxon>Fabaceae</taxon>
        <taxon>Cercidoideae</taxon>
        <taxon>Cercideae</taxon>
        <taxon>Bauhiniinae</taxon>
        <taxon>Bauhinia</taxon>
    </lineage>
</organism>
<protein>
    <submittedName>
        <fullName evidence="1">Uncharacterized protein</fullName>
    </submittedName>
</protein>
<sequence length="397" mass="44416">MRERGGAGALALAFSNLAKNTIQMVTLSFFFIFFLFIFLFLPYTTSNPICDSYIICGSGSPNIQFPFWLRDRNPGQRCGYPGFELSCDNDKALLNIPNSGNFVVTSISSEDILIDDTEGCLPRRFLTQNVSLTGTPFKWGEDYTLQNFIVLKCNSSIELLALDLIRVPCPSSFYNSHFIALFPNNKDYKTDERMNSSCQMISPAWIPWSNSRPWGIDGGIELTWSEPADCRNCNPYYEQCGFLGNTGLNVTCYPRNTSRNKKVAVGGKSSIEILQWEPHDASNLGIYRQQPQASLELPTSNAPQTPIFAVAAVGLDRSIIETYPKTEVSESGALPDPNDNVCSICLSEYQPKEILRSIPNCNHYFHLNCLDEWLRMNATCPLCRNLPGRSLSVFSTS</sequence>
<name>A0ACB9KJ00_BAUVA</name>
<evidence type="ECO:0000313" key="1">
    <source>
        <dbReference type="EMBL" id="KAI4297188.1"/>
    </source>
</evidence>
<accession>A0ACB9KJ00</accession>
<keyword evidence="2" id="KW-1185">Reference proteome</keyword>